<dbReference type="AlphaFoldDB" id="A0A4P7UDW2"/>
<keyword evidence="3" id="KW-0378">Hydrolase</keyword>
<gene>
    <name evidence="8" type="ORF">E2C04_16925</name>
    <name evidence="7" type="ORF">GCM10007231_08990</name>
</gene>
<dbReference type="OrthoDB" id="9777306at2"/>
<dbReference type="Proteomes" id="UP000297025">
    <property type="component" value="Chromosome"/>
</dbReference>
<evidence type="ECO:0000313" key="9">
    <source>
        <dbReference type="Proteomes" id="UP000297025"/>
    </source>
</evidence>
<evidence type="ECO:0000256" key="3">
    <source>
        <dbReference type="ARBA" id="ARBA00022801"/>
    </source>
</evidence>
<sequence>MKKRPWLVGLAAAATVATLTSGCTLGDEPEAKPGPGTASKVPSAPEEERVGKPNILLITVDDASATDVLDMPHVQRLIADEGATVDTALAPTPICVPARASLLTGQYTHNHGALGISGPYGSVTSFMGDGKDDDTLPVWLNAAGYETFFVGKYLNGYGKNNGTETYVPPGWTRWLASVDTTTYDYDKTQLSNNGAVEEVSSTYNADGFAERVDDLLGQPRRTTRPWFLNVNYVAPHFGGPWEDDDPKYVEQEVRGNDSARTNPRFPPTPYVHPDDRDSFATRELPDDPSMFYDVPDQQAGRERKFLAKPKRKRYLRELHQQRLESLQAVDRAVGRHVETLEESGQLDDTVIVFTSDNGYSVGQHNLDGKLFFYEPQLTVPLVIRGPGVRPDSTVESVVTHADLPVTLAAMAGATPSRPVDGLDVSRLLEQPEKYVDRVVPLEAYAVDAQDDQRLYSGIRVGNRWKYARMKSGFEEVYDLVEDPYELTNLAERRPALTAQLRRLDERYRDCAARTCPQLGEVPAVR</sequence>
<keyword evidence="2" id="KW-0732">Signal</keyword>
<evidence type="ECO:0000313" key="10">
    <source>
        <dbReference type="Proteomes" id="UP000630594"/>
    </source>
</evidence>
<reference evidence="8 9" key="1">
    <citation type="journal article" date="2008" name="Int. J. Syst. Evol. Microbiol.">
        <title>Nocardioides daphniae sp. nov., isolated from Daphnia cucullata (Crustacea: Cladocera).</title>
        <authorList>
            <person name="Toth E.M."/>
            <person name="Keki Z."/>
            <person name="Homonnay Z.G."/>
            <person name="Borsodi A.K."/>
            <person name="Marialigeti K."/>
            <person name="Schumann P."/>
        </authorList>
    </citation>
    <scope>NUCLEOTIDE SEQUENCE [LARGE SCALE GENOMIC DNA]</scope>
    <source>
        <strain evidence="8 9">JCM 16608</strain>
    </source>
</reference>
<evidence type="ECO:0000256" key="2">
    <source>
        <dbReference type="ARBA" id="ARBA00022729"/>
    </source>
</evidence>
<reference evidence="7" key="5">
    <citation type="submission" date="2024-05" db="EMBL/GenBank/DDBJ databases">
        <authorList>
            <person name="Sun Q."/>
            <person name="Sedlacek I."/>
        </authorList>
    </citation>
    <scope>NUCLEOTIDE SEQUENCE</scope>
    <source>
        <strain evidence="7">CCM 7403</strain>
    </source>
</reference>
<evidence type="ECO:0000313" key="7">
    <source>
        <dbReference type="EMBL" id="GGD12229.1"/>
    </source>
</evidence>
<dbReference type="PANTHER" id="PTHR43108:SF8">
    <property type="entry name" value="SD21168P"/>
    <property type="match status" value="1"/>
</dbReference>
<feature type="domain" description="Sulfatase N-terminal" evidence="6">
    <location>
        <begin position="53"/>
        <end position="412"/>
    </location>
</feature>
<dbReference type="RefSeq" id="WP_135833497.1">
    <property type="nucleotide sequence ID" value="NZ_BMCK01000001.1"/>
</dbReference>
<reference evidence="7" key="2">
    <citation type="journal article" date="2014" name="Int. J. Syst. Evol. Microbiol.">
        <title>Complete genome of a new Firmicutes species belonging to the dominant human colonic microbiota ('Ruminococcus bicirculans') reveals two chromosomes and a selective capacity to utilize plant glucans.</title>
        <authorList>
            <consortium name="NISC Comparative Sequencing Program"/>
            <person name="Wegmann U."/>
            <person name="Louis P."/>
            <person name="Goesmann A."/>
            <person name="Henrissat B."/>
            <person name="Duncan S.H."/>
            <person name="Flint H.J."/>
        </authorList>
    </citation>
    <scope>NUCLEOTIDE SEQUENCE</scope>
    <source>
        <strain evidence="7">CCM 7403</strain>
    </source>
</reference>
<evidence type="ECO:0000256" key="4">
    <source>
        <dbReference type="ARBA" id="ARBA00023180"/>
    </source>
</evidence>
<keyword evidence="4" id="KW-0325">Glycoprotein</keyword>
<dbReference type="InterPro" id="IPR024607">
    <property type="entry name" value="Sulfatase_CS"/>
</dbReference>
<dbReference type="PANTHER" id="PTHR43108">
    <property type="entry name" value="N-ACETYLGLUCOSAMINE-6-SULFATASE FAMILY MEMBER"/>
    <property type="match status" value="1"/>
</dbReference>
<dbReference type="CDD" id="cd16147">
    <property type="entry name" value="G6S"/>
    <property type="match status" value="1"/>
</dbReference>
<dbReference type="PROSITE" id="PS51257">
    <property type="entry name" value="PROKAR_LIPOPROTEIN"/>
    <property type="match status" value="1"/>
</dbReference>
<dbReference type="Gene3D" id="3.40.720.10">
    <property type="entry name" value="Alkaline Phosphatase, subunit A"/>
    <property type="match status" value="1"/>
</dbReference>
<comment type="similarity">
    <text evidence="1">Belongs to the sulfatase family.</text>
</comment>
<feature type="region of interest" description="Disordered" evidence="5">
    <location>
        <begin position="23"/>
        <end position="48"/>
    </location>
</feature>
<accession>A0A4P7UDW2</accession>
<proteinExistence type="inferred from homology"/>
<name>A0A4P7UDW2_9ACTN</name>
<dbReference type="Pfam" id="PF00884">
    <property type="entry name" value="Sulfatase"/>
    <property type="match status" value="1"/>
</dbReference>
<evidence type="ECO:0000256" key="1">
    <source>
        <dbReference type="ARBA" id="ARBA00008779"/>
    </source>
</evidence>
<keyword evidence="10" id="KW-1185">Reference proteome</keyword>
<dbReference type="SUPFAM" id="SSF53649">
    <property type="entry name" value="Alkaline phosphatase-like"/>
    <property type="match status" value="1"/>
</dbReference>
<dbReference type="GO" id="GO:0016787">
    <property type="term" value="F:hydrolase activity"/>
    <property type="evidence" value="ECO:0007669"/>
    <property type="project" value="UniProtKB-KW"/>
</dbReference>
<reference evidence="8" key="4">
    <citation type="submission" date="2019-03" db="EMBL/GenBank/DDBJ databases">
        <authorList>
            <person name="Huang Y."/>
        </authorList>
    </citation>
    <scope>NUCLEOTIDE SEQUENCE</scope>
    <source>
        <strain evidence="8">JCM 16608</strain>
    </source>
</reference>
<dbReference type="EMBL" id="BMCK01000001">
    <property type="protein sequence ID" value="GGD12229.1"/>
    <property type="molecule type" value="Genomic_DNA"/>
</dbReference>
<dbReference type="InterPro" id="IPR017850">
    <property type="entry name" value="Alkaline_phosphatase_core_sf"/>
</dbReference>
<dbReference type="Proteomes" id="UP000630594">
    <property type="component" value="Unassembled WGS sequence"/>
</dbReference>
<dbReference type="InterPro" id="IPR000917">
    <property type="entry name" value="Sulfatase_N"/>
</dbReference>
<dbReference type="PROSITE" id="PS00149">
    <property type="entry name" value="SULFATASE_2"/>
    <property type="match status" value="1"/>
</dbReference>
<evidence type="ECO:0000256" key="5">
    <source>
        <dbReference type="SAM" id="MobiDB-lite"/>
    </source>
</evidence>
<dbReference type="EMBL" id="CP038462">
    <property type="protein sequence ID" value="QCC78460.1"/>
    <property type="molecule type" value="Genomic_DNA"/>
</dbReference>
<reference evidence="10" key="3">
    <citation type="journal article" date="2019" name="Int. J. Syst. Evol. Microbiol.">
        <title>The Global Catalogue of Microorganisms (GCM) 10K type strain sequencing project: providing services to taxonomists for standard genome sequencing and annotation.</title>
        <authorList>
            <consortium name="The Broad Institute Genomics Platform"/>
            <consortium name="The Broad Institute Genome Sequencing Center for Infectious Disease"/>
            <person name="Wu L."/>
            <person name="Ma J."/>
        </authorList>
    </citation>
    <scope>NUCLEOTIDE SEQUENCE [LARGE SCALE GENOMIC DNA]</scope>
    <source>
        <strain evidence="10">CCM 7403</strain>
    </source>
</reference>
<protein>
    <submittedName>
        <fullName evidence="7 8">Sulfatase</fullName>
    </submittedName>
</protein>
<evidence type="ECO:0000259" key="6">
    <source>
        <dbReference type="Pfam" id="PF00884"/>
    </source>
</evidence>
<dbReference type="KEGG" id="ndp:E2C04_16925"/>
<feature type="region of interest" description="Disordered" evidence="5">
    <location>
        <begin position="254"/>
        <end position="277"/>
    </location>
</feature>
<organism evidence="8 9">
    <name type="scientific">Nocardioides daphniae</name>
    <dbReference type="NCBI Taxonomy" id="402297"/>
    <lineage>
        <taxon>Bacteria</taxon>
        <taxon>Bacillati</taxon>
        <taxon>Actinomycetota</taxon>
        <taxon>Actinomycetes</taxon>
        <taxon>Propionibacteriales</taxon>
        <taxon>Nocardioidaceae</taxon>
        <taxon>Nocardioides</taxon>
    </lineage>
</organism>
<evidence type="ECO:0000313" key="8">
    <source>
        <dbReference type="EMBL" id="QCC78460.1"/>
    </source>
</evidence>